<evidence type="ECO:0000256" key="7">
    <source>
        <dbReference type="SAM" id="Phobius"/>
    </source>
</evidence>
<evidence type="ECO:0000256" key="1">
    <source>
        <dbReference type="ARBA" id="ARBA00004651"/>
    </source>
</evidence>
<feature type="transmembrane region" description="Helical" evidence="7">
    <location>
        <begin position="76"/>
        <end position="95"/>
    </location>
</feature>
<evidence type="ECO:0000256" key="5">
    <source>
        <dbReference type="ARBA" id="ARBA00022989"/>
    </source>
</evidence>
<keyword evidence="3" id="KW-1003">Cell membrane</keyword>
<feature type="transmembrane region" description="Helical" evidence="7">
    <location>
        <begin position="365"/>
        <end position="385"/>
    </location>
</feature>
<comment type="subcellular location">
    <subcellularLocation>
        <location evidence="1">Cell membrane</location>
        <topology evidence="1">Multi-pass membrane protein</topology>
    </subcellularLocation>
</comment>
<dbReference type="Gene3D" id="1.20.1250.20">
    <property type="entry name" value="MFS general substrate transporter like domains"/>
    <property type="match status" value="1"/>
</dbReference>
<dbReference type="PANTHER" id="PTHR23517">
    <property type="entry name" value="RESISTANCE PROTEIN MDTM, PUTATIVE-RELATED-RELATED"/>
    <property type="match status" value="1"/>
</dbReference>
<dbReference type="InterPro" id="IPR036259">
    <property type="entry name" value="MFS_trans_sf"/>
</dbReference>
<feature type="transmembrane region" description="Helical" evidence="7">
    <location>
        <begin position="278"/>
        <end position="296"/>
    </location>
</feature>
<reference evidence="9" key="1">
    <citation type="submission" date="2024-06" db="EMBL/GenBank/DDBJ databases">
        <title>Genome sequence of Vogesella sp. MAHUQ-64.</title>
        <authorList>
            <person name="Huq M.A."/>
        </authorList>
    </citation>
    <scope>NUCLEOTIDE SEQUENCE</scope>
    <source>
        <strain evidence="9">MAHUQ-64</strain>
    </source>
</reference>
<dbReference type="PROSITE" id="PS00216">
    <property type="entry name" value="SUGAR_TRANSPORT_1"/>
    <property type="match status" value="1"/>
</dbReference>
<feature type="domain" description="Major facilitator superfamily (MFS) profile" evidence="8">
    <location>
        <begin position="8"/>
        <end position="390"/>
    </location>
</feature>
<organism evidence="9 10">
    <name type="scientific">Vogesella oryzagri</name>
    <dbReference type="NCBI Taxonomy" id="3160864"/>
    <lineage>
        <taxon>Bacteria</taxon>
        <taxon>Pseudomonadati</taxon>
        <taxon>Pseudomonadota</taxon>
        <taxon>Betaproteobacteria</taxon>
        <taxon>Neisseriales</taxon>
        <taxon>Chromobacteriaceae</taxon>
        <taxon>Vogesella</taxon>
    </lineage>
</organism>
<feature type="transmembrane region" description="Helical" evidence="7">
    <location>
        <begin position="336"/>
        <end position="359"/>
    </location>
</feature>
<sequence>MTALELRASLGLAGIYALRMLGMFLILPVFALYATTLQGADNHALIGLALGSYGLVQALLQLPLGMLSDKVGRKKVIYFGLLLFAAGSFVAANAHDITWLIIGRVIQGSGAISAAITALLADLTREENRTRAMAMIGMSIGTTFAVSLVLGPLLAKHIGVDGIFTLTGVLSLLALLGVWRVIPDPVVSRFHSDAEANTKRLPAVLKHPELLRLNYGIFALHAAQMAMFVTIPFALTSTGHLDKADHWQVYLPVVVAGFFLMVPAIIYGEKKAKLKQVFVAAVALMTAAQLGMALALSSFWMIVIWLTLYFIAFNILEATLPSLISKIAPADAKGTAIGVYNTAQSVGLFLGAALGGWLYGRFGAAGVFGFTSVLMASWLLLAITMTPPKAVKTQMFHLDDNWRGDSSALSSRLLALNGISEVVIMPDEGVAYLKVAQQGWDEAGVRRLLPIAKP</sequence>
<feature type="transmembrane region" description="Helical" evidence="7">
    <location>
        <begin position="132"/>
        <end position="151"/>
    </location>
</feature>
<feature type="transmembrane region" description="Helical" evidence="7">
    <location>
        <begin position="215"/>
        <end position="235"/>
    </location>
</feature>
<dbReference type="InterPro" id="IPR050171">
    <property type="entry name" value="MFS_Transporters"/>
</dbReference>
<feature type="transmembrane region" description="Helical" evidence="7">
    <location>
        <begin position="45"/>
        <end position="64"/>
    </location>
</feature>
<dbReference type="InterPro" id="IPR011701">
    <property type="entry name" value="MFS"/>
</dbReference>
<protein>
    <submittedName>
        <fullName evidence="9">MFS transporter</fullName>
    </submittedName>
</protein>
<feature type="transmembrane region" description="Helical" evidence="7">
    <location>
        <begin position="163"/>
        <end position="182"/>
    </location>
</feature>
<keyword evidence="5 7" id="KW-1133">Transmembrane helix</keyword>
<dbReference type="Pfam" id="PF07690">
    <property type="entry name" value="MFS_1"/>
    <property type="match status" value="1"/>
</dbReference>
<feature type="transmembrane region" description="Helical" evidence="7">
    <location>
        <begin position="247"/>
        <end position="266"/>
    </location>
</feature>
<dbReference type="Proteomes" id="UP001433638">
    <property type="component" value="Unassembled WGS sequence"/>
</dbReference>
<evidence type="ECO:0000259" key="8">
    <source>
        <dbReference type="PROSITE" id="PS50850"/>
    </source>
</evidence>
<dbReference type="EMBL" id="JBEFLD010000001">
    <property type="protein sequence ID" value="MEQ6289205.1"/>
    <property type="molecule type" value="Genomic_DNA"/>
</dbReference>
<dbReference type="InterPro" id="IPR005829">
    <property type="entry name" value="Sugar_transporter_CS"/>
</dbReference>
<feature type="transmembrane region" description="Helical" evidence="7">
    <location>
        <begin position="101"/>
        <end position="120"/>
    </location>
</feature>
<dbReference type="PANTHER" id="PTHR23517:SF2">
    <property type="entry name" value="MULTIDRUG RESISTANCE PROTEIN MDTH"/>
    <property type="match status" value="1"/>
</dbReference>
<feature type="transmembrane region" description="Helical" evidence="7">
    <location>
        <begin position="302"/>
        <end position="324"/>
    </location>
</feature>
<dbReference type="CDD" id="cd17472">
    <property type="entry name" value="MFS_YajR_like"/>
    <property type="match status" value="1"/>
</dbReference>
<proteinExistence type="predicted"/>
<gene>
    <name evidence="9" type="ORF">ABNW52_01060</name>
</gene>
<keyword evidence="4 7" id="KW-0812">Transmembrane</keyword>
<feature type="transmembrane region" description="Helical" evidence="7">
    <location>
        <begin position="12"/>
        <end position="33"/>
    </location>
</feature>
<dbReference type="InterPro" id="IPR020846">
    <property type="entry name" value="MFS_dom"/>
</dbReference>
<comment type="caution">
    <text evidence="9">The sequence shown here is derived from an EMBL/GenBank/DDBJ whole genome shotgun (WGS) entry which is preliminary data.</text>
</comment>
<dbReference type="Gene3D" id="3.30.70.100">
    <property type="match status" value="1"/>
</dbReference>
<name>A0ABV1M0Y1_9NEIS</name>
<accession>A0ABV1M0Y1</accession>
<keyword evidence="2" id="KW-0813">Transport</keyword>
<evidence type="ECO:0000256" key="4">
    <source>
        <dbReference type="ARBA" id="ARBA00022692"/>
    </source>
</evidence>
<dbReference type="PROSITE" id="PS50850">
    <property type="entry name" value="MFS"/>
    <property type="match status" value="1"/>
</dbReference>
<keyword evidence="10" id="KW-1185">Reference proteome</keyword>
<evidence type="ECO:0000256" key="2">
    <source>
        <dbReference type="ARBA" id="ARBA00022448"/>
    </source>
</evidence>
<evidence type="ECO:0000313" key="10">
    <source>
        <dbReference type="Proteomes" id="UP001433638"/>
    </source>
</evidence>
<evidence type="ECO:0000256" key="3">
    <source>
        <dbReference type="ARBA" id="ARBA00022475"/>
    </source>
</evidence>
<dbReference type="SUPFAM" id="SSF103473">
    <property type="entry name" value="MFS general substrate transporter"/>
    <property type="match status" value="1"/>
</dbReference>
<dbReference type="RefSeq" id="WP_349582811.1">
    <property type="nucleotide sequence ID" value="NZ_JBEFLD010000001.1"/>
</dbReference>
<evidence type="ECO:0000313" key="9">
    <source>
        <dbReference type="EMBL" id="MEQ6289205.1"/>
    </source>
</evidence>
<keyword evidence="6 7" id="KW-0472">Membrane</keyword>
<evidence type="ECO:0000256" key="6">
    <source>
        <dbReference type="ARBA" id="ARBA00023136"/>
    </source>
</evidence>